<dbReference type="EMBL" id="CAEZSX010000001">
    <property type="protein sequence ID" value="CAB4546645.1"/>
    <property type="molecule type" value="Genomic_DNA"/>
</dbReference>
<dbReference type="Gene3D" id="3.90.1200.10">
    <property type="match status" value="1"/>
</dbReference>
<dbReference type="InterPro" id="IPR011009">
    <property type="entry name" value="Kinase-like_dom_sf"/>
</dbReference>
<gene>
    <name evidence="2" type="ORF">UFOPK1537_00016</name>
</gene>
<protein>
    <submittedName>
        <fullName evidence="2">Unannotated protein</fullName>
    </submittedName>
</protein>
<evidence type="ECO:0000259" key="1">
    <source>
        <dbReference type="Pfam" id="PF01636"/>
    </source>
</evidence>
<dbReference type="Pfam" id="PF01636">
    <property type="entry name" value="APH"/>
    <property type="match status" value="1"/>
</dbReference>
<dbReference type="SUPFAM" id="SSF56112">
    <property type="entry name" value="Protein kinase-like (PK-like)"/>
    <property type="match status" value="1"/>
</dbReference>
<accession>A0A6J6C6E4</accession>
<dbReference type="InterPro" id="IPR002575">
    <property type="entry name" value="Aminoglycoside_PTrfase"/>
</dbReference>
<name>A0A6J6C6E4_9ZZZZ</name>
<proteinExistence type="predicted"/>
<reference evidence="2" key="1">
    <citation type="submission" date="2020-05" db="EMBL/GenBank/DDBJ databases">
        <authorList>
            <person name="Chiriac C."/>
            <person name="Salcher M."/>
            <person name="Ghai R."/>
            <person name="Kavagutti S V."/>
        </authorList>
    </citation>
    <scope>NUCLEOTIDE SEQUENCE</scope>
</reference>
<evidence type="ECO:0000313" key="2">
    <source>
        <dbReference type="EMBL" id="CAB4546645.1"/>
    </source>
</evidence>
<feature type="domain" description="Aminoglycoside phosphotransferase" evidence="1">
    <location>
        <begin position="39"/>
        <end position="252"/>
    </location>
</feature>
<sequence length="338" mass="36937">MARSPLILAALAKDAVPQFDFAQVKHLDAGQSGAFDAALLTAKSGEHFVVRMANSPTAGTELEAEIRALKCFSSLVRLNLPFQIGQLVGDTQDSDGQRALVFDFVYGNSIELSRVEPISGLTASIAFAIASIHNLPKELVQKSGFPELDPHQNLKYRVMELDRAAQTGKVPPILLQRWESALENSSMFRYQPTVVHGAINGHSVLELDGKVSGVLHWSGLRISDPAEDLAWVLGGATTELARNLIARYFEARPGADVNLWSRALLYSELELARWLLHGYSQGNQEIIEDAVGMLLVLTEEVESGKAERITAAPLATELAQQRRAEEAATNPVKNDELF</sequence>
<dbReference type="AlphaFoldDB" id="A0A6J6C6E4"/>
<organism evidence="2">
    <name type="scientific">freshwater metagenome</name>
    <dbReference type="NCBI Taxonomy" id="449393"/>
    <lineage>
        <taxon>unclassified sequences</taxon>
        <taxon>metagenomes</taxon>
        <taxon>ecological metagenomes</taxon>
    </lineage>
</organism>